<dbReference type="InterPro" id="IPR050534">
    <property type="entry name" value="Coronavir_polyprotein_1ab"/>
</dbReference>
<evidence type="ECO:0000313" key="9">
    <source>
        <dbReference type="Proteomes" id="UP000549616"/>
    </source>
</evidence>
<dbReference type="InterPro" id="IPR041677">
    <property type="entry name" value="DNA2/NAM7_AAA_11"/>
</dbReference>
<keyword evidence="3" id="KW-0378">Hydrolase</keyword>
<gene>
    <name evidence="8" type="ORF">HNR02_006639</name>
</gene>
<dbReference type="InterPro" id="IPR047187">
    <property type="entry name" value="SF1_C_Upf1"/>
</dbReference>
<dbReference type="Proteomes" id="UP000549616">
    <property type="component" value="Unassembled WGS sequence"/>
</dbReference>
<evidence type="ECO:0000256" key="1">
    <source>
        <dbReference type="ARBA" id="ARBA00007913"/>
    </source>
</evidence>
<feature type="domain" description="DNA2/NAM7 helicase helicase" evidence="6">
    <location>
        <begin position="312"/>
        <end position="507"/>
    </location>
</feature>
<dbReference type="Gene3D" id="3.40.50.300">
    <property type="entry name" value="P-loop containing nucleotide triphosphate hydrolases"/>
    <property type="match status" value="3"/>
</dbReference>
<evidence type="ECO:0008006" key="10">
    <source>
        <dbReference type="Google" id="ProtNLM"/>
    </source>
</evidence>
<evidence type="ECO:0000259" key="7">
    <source>
        <dbReference type="Pfam" id="PF13087"/>
    </source>
</evidence>
<dbReference type="CDD" id="cd17934">
    <property type="entry name" value="DEXXQc_Upf1-like"/>
    <property type="match status" value="1"/>
</dbReference>
<dbReference type="Pfam" id="PF13087">
    <property type="entry name" value="AAA_12"/>
    <property type="match status" value="1"/>
</dbReference>
<dbReference type="GO" id="GO:0043139">
    <property type="term" value="F:5'-3' DNA helicase activity"/>
    <property type="evidence" value="ECO:0007669"/>
    <property type="project" value="TreeGrafter"/>
</dbReference>
<dbReference type="InterPro" id="IPR041679">
    <property type="entry name" value="DNA2/NAM7-like_C"/>
</dbReference>
<dbReference type="InterPro" id="IPR027417">
    <property type="entry name" value="P-loop_NTPase"/>
</dbReference>
<evidence type="ECO:0000313" key="8">
    <source>
        <dbReference type="EMBL" id="NYI93264.1"/>
    </source>
</evidence>
<protein>
    <recommendedName>
        <fullName evidence="10">AAA domain-containing protein</fullName>
    </recommendedName>
</protein>
<keyword evidence="2" id="KW-0547">Nucleotide-binding</keyword>
<evidence type="ECO:0000256" key="5">
    <source>
        <dbReference type="ARBA" id="ARBA00022840"/>
    </source>
</evidence>
<keyword evidence="5" id="KW-0067">ATP-binding</keyword>
<dbReference type="PANTHER" id="PTHR43788:SF8">
    <property type="entry name" value="DNA-BINDING PROTEIN SMUBP-2"/>
    <property type="match status" value="1"/>
</dbReference>
<evidence type="ECO:0000256" key="3">
    <source>
        <dbReference type="ARBA" id="ARBA00022801"/>
    </source>
</evidence>
<comment type="similarity">
    <text evidence="1">Belongs to the DNA2/NAM7 helicase family.</text>
</comment>
<accession>A0A853BET2</accession>
<sequence length="983" mass="107419">MFRTVDLPSPVVLVPSKNLYGKLDRQARDHPGLPDGLEQVLRDLAARSEGVPAIVDEPSRAGRDHSLLLHTYGYVVMLFPTSRQDGYFVARIAPLRVRDHDRLSRGALLIRANWQAVFELPQVPAGATAHWPRLTAAWAEVVRARGAERGTPELAPAHGRFLDTLDELIETGRRFAARKDSTLARYPYRSVESAGERRFSGAPVYVFRIAGDRLPERGRFVRLRSESEQRGEVVRTGEDSVTVRFDQPLDWNRLAGQGELQETPNEVVHAKQREAVALLRSGRAHNRTLLSVLVDHAVEPLVPTAGVPAEDLDADQLAAFRAALGVRDLLAVLGPPGTGKTRTISQIARACALRPDRGRVLIASLTNRAVDNVLAKLPRDVVVVRVGNEGKVDADARAFLLENLAADLRSEILSTTAVTRRGYDGVPAAVEWHGELGRRVALAAEALTGEAHARDAWAAARRAAGGAAHQRVDELSRALEAEQRKAGRRAERLGHLVERQSRELNRARGPLTRPWAALAARRRERRAGRLRTEIAAGGEQISRLQGSLHEAWTALDVATRGVPAVMAAADALDRAAAHHHQRLADASHALDTIRAAISAVDTVPVPADTGDAAASNSALAEVHAGLGPRLALLTRRAKLLDEWRAEASRPTEQLYPELIRYADVVGATCTGAASRSEIAEETFDLAIIDEAGQIGTADLLVPLVRAERAVLVGDHRQLPPISDAEVQAWAEELGDPVVRDLVVKSALEILVEGGQLPASHIAGLTRQRRMPKVIADFVSEAFYGGTLTTHVEHVHADPLFGSPLAFADTSQLPQRRRCETQTTGDSRGTLNHAEAELLAQLASFYHRRGADWGLIVPYRAQRRLISDLLARDIPDLDTVKQRVGTVDAFQGGERDVILYGFTRSNPAGRVGFLDELRRANVALTRARRQLVLVGDMDMLCRARDDGFRSLAHLLRAHVLAHGEVRHHEELSATLGQRREAEPA</sequence>
<organism evidence="8 9">
    <name type="scientific">Amycolatopsis endophytica</name>
    <dbReference type="NCBI Taxonomy" id="860233"/>
    <lineage>
        <taxon>Bacteria</taxon>
        <taxon>Bacillati</taxon>
        <taxon>Actinomycetota</taxon>
        <taxon>Actinomycetes</taxon>
        <taxon>Pseudonocardiales</taxon>
        <taxon>Pseudonocardiaceae</taxon>
        <taxon>Amycolatopsis</taxon>
    </lineage>
</organism>
<comment type="caution">
    <text evidence="8">The sequence shown here is derived from an EMBL/GenBank/DDBJ whole genome shotgun (WGS) entry which is preliminary data.</text>
</comment>
<dbReference type="GO" id="GO:0005524">
    <property type="term" value="F:ATP binding"/>
    <property type="evidence" value="ECO:0007669"/>
    <property type="project" value="UniProtKB-KW"/>
</dbReference>
<dbReference type="CDD" id="cd18808">
    <property type="entry name" value="SF1_C_Upf1"/>
    <property type="match status" value="1"/>
</dbReference>
<evidence type="ECO:0000256" key="4">
    <source>
        <dbReference type="ARBA" id="ARBA00022806"/>
    </source>
</evidence>
<proteinExistence type="inferred from homology"/>
<evidence type="ECO:0000259" key="6">
    <source>
        <dbReference type="Pfam" id="PF13086"/>
    </source>
</evidence>
<keyword evidence="9" id="KW-1185">Reference proteome</keyword>
<name>A0A853BET2_9PSEU</name>
<feature type="domain" description="DNA2/NAM7 helicase-like C-terminal" evidence="7">
    <location>
        <begin position="750"/>
        <end position="936"/>
    </location>
</feature>
<dbReference type="AlphaFoldDB" id="A0A853BET2"/>
<dbReference type="Pfam" id="PF13086">
    <property type="entry name" value="AAA_11"/>
    <property type="match status" value="2"/>
</dbReference>
<dbReference type="EMBL" id="JACCFK010000002">
    <property type="protein sequence ID" value="NYI93264.1"/>
    <property type="molecule type" value="Genomic_DNA"/>
</dbReference>
<feature type="domain" description="DNA2/NAM7 helicase helicase" evidence="6">
    <location>
        <begin position="637"/>
        <end position="721"/>
    </location>
</feature>
<reference evidence="8 9" key="1">
    <citation type="submission" date="2020-07" db="EMBL/GenBank/DDBJ databases">
        <title>Sequencing the genomes of 1000 actinobacteria strains.</title>
        <authorList>
            <person name="Klenk H.-P."/>
        </authorList>
    </citation>
    <scope>NUCLEOTIDE SEQUENCE [LARGE SCALE GENOMIC DNA]</scope>
    <source>
        <strain evidence="8 9">DSM 104006</strain>
    </source>
</reference>
<dbReference type="GO" id="GO:0016787">
    <property type="term" value="F:hydrolase activity"/>
    <property type="evidence" value="ECO:0007669"/>
    <property type="project" value="UniProtKB-KW"/>
</dbReference>
<evidence type="ECO:0000256" key="2">
    <source>
        <dbReference type="ARBA" id="ARBA00022741"/>
    </source>
</evidence>
<dbReference type="RefSeq" id="WP_179777459.1">
    <property type="nucleotide sequence ID" value="NZ_JACCFK010000002.1"/>
</dbReference>
<dbReference type="PANTHER" id="PTHR43788">
    <property type="entry name" value="DNA2/NAM7 HELICASE FAMILY MEMBER"/>
    <property type="match status" value="1"/>
</dbReference>
<dbReference type="SUPFAM" id="SSF52540">
    <property type="entry name" value="P-loop containing nucleoside triphosphate hydrolases"/>
    <property type="match status" value="1"/>
</dbReference>
<keyword evidence="4" id="KW-0347">Helicase</keyword>